<evidence type="ECO:0000259" key="2">
    <source>
        <dbReference type="Pfam" id="PF14534"/>
    </source>
</evidence>
<dbReference type="InterPro" id="IPR032710">
    <property type="entry name" value="NTF2-like_dom_sf"/>
</dbReference>
<evidence type="ECO:0000256" key="1">
    <source>
        <dbReference type="SAM" id="SignalP"/>
    </source>
</evidence>
<keyword evidence="4" id="KW-1185">Reference proteome</keyword>
<proteinExistence type="predicted"/>
<reference evidence="3 4" key="1">
    <citation type="submission" date="2024-09" db="EMBL/GenBank/DDBJ databases">
        <authorList>
            <person name="Sun Q."/>
            <person name="Mori K."/>
        </authorList>
    </citation>
    <scope>NUCLEOTIDE SEQUENCE [LARGE SCALE GENOMIC DNA]</scope>
    <source>
        <strain evidence="3 4">CECT 7682</strain>
    </source>
</reference>
<comment type="caution">
    <text evidence="3">The sequence shown here is derived from an EMBL/GenBank/DDBJ whole genome shotgun (WGS) entry which is preliminary data.</text>
</comment>
<dbReference type="SUPFAM" id="SSF54427">
    <property type="entry name" value="NTF2-like"/>
    <property type="match status" value="1"/>
</dbReference>
<dbReference type="InterPro" id="IPR027843">
    <property type="entry name" value="DUF4440"/>
</dbReference>
<accession>A0ABV5J869</accession>
<organism evidence="3 4">
    <name type="scientific">Echinicola jeungdonensis</name>
    <dbReference type="NCBI Taxonomy" id="709343"/>
    <lineage>
        <taxon>Bacteria</taxon>
        <taxon>Pseudomonadati</taxon>
        <taxon>Bacteroidota</taxon>
        <taxon>Cytophagia</taxon>
        <taxon>Cytophagales</taxon>
        <taxon>Cyclobacteriaceae</taxon>
        <taxon>Echinicola</taxon>
    </lineage>
</organism>
<dbReference type="EMBL" id="JBHMEW010000065">
    <property type="protein sequence ID" value="MFB9213027.1"/>
    <property type="molecule type" value="Genomic_DNA"/>
</dbReference>
<dbReference type="Gene3D" id="3.10.450.50">
    <property type="match status" value="1"/>
</dbReference>
<gene>
    <name evidence="3" type="ORF">ACFFUR_14520</name>
</gene>
<dbReference type="RefSeq" id="WP_290248356.1">
    <property type="nucleotide sequence ID" value="NZ_JAUFQT010000001.1"/>
</dbReference>
<evidence type="ECO:0000313" key="3">
    <source>
        <dbReference type="EMBL" id="MFB9213027.1"/>
    </source>
</evidence>
<dbReference type="Proteomes" id="UP001589654">
    <property type="component" value="Unassembled WGS sequence"/>
</dbReference>
<feature type="chain" id="PRO_5047419708" evidence="1">
    <location>
        <begin position="23"/>
        <end position="149"/>
    </location>
</feature>
<feature type="signal peptide" evidence="1">
    <location>
        <begin position="1"/>
        <end position="22"/>
    </location>
</feature>
<keyword evidence="1" id="KW-0732">Signal</keyword>
<dbReference type="Pfam" id="PF14534">
    <property type="entry name" value="DUF4440"/>
    <property type="match status" value="1"/>
</dbReference>
<feature type="domain" description="DUF4440" evidence="2">
    <location>
        <begin position="31"/>
        <end position="134"/>
    </location>
</feature>
<name>A0ABV5J869_9BACT</name>
<evidence type="ECO:0000313" key="4">
    <source>
        <dbReference type="Proteomes" id="UP001589654"/>
    </source>
</evidence>
<protein>
    <submittedName>
        <fullName evidence="3">Nuclear transport factor 2 family protein</fullName>
    </submittedName>
</protein>
<sequence>MKAKIFMLLIMVCFLIKPTCHAQSETSIDLVKAVQEFNQALIDANEEKLKKLTEKQLSYGHSNGNLENKETFLESLLSGKSDFVSIHLKNQKYEVVDNIGIARHLLFAETNDGGVAGKAKIGVMMIWRKNGDWKLLARQAYKLPEETTK</sequence>